<keyword evidence="3" id="KW-1185">Reference proteome</keyword>
<comment type="caution">
    <text evidence="2">The sequence shown here is derived from an EMBL/GenBank/DDBJ whole genome shotgun (WGS) entry which is preliminary data.</text>
</comment>
<evidence type="ECO:0000256" key="1">
    <source>
        <dbReference type="SAM" id="MobiDB-lite"/>
    </source>
</evidence>
<evidence type="ECO:0000313" key="3">
    <source>
        <dbReference type="Proteomes" id="UP001146120"/>
    </source>
</evidence>
<feature type="region of interest" description="Disordered" evidence="1">
    <location>
        <begin position="1"/>
        <end position="25"/>
    </location>
</feature>
<dbReference type="EMBL" id="DAKRPA010000015">
    <property type="protein sequence ID" value="DBA03825.1"/>
    <property type="molecule type" value="Genomic_DNA"/>
</dbReference>
<protein>
    <submittedName>
        <fullName evidence="2">Uncharacterized protein</fullName>
    </submittedName>
</protein>
<dbReference type="Proteomes" id="UP001146120">
    <property type="component" value="Unassembled WGS sequence"/>
</dbReference>
<evidence type="ECO:0000313" key="2">
    <source>
        <dbReference type="EMBL" id="DBA03825.1"/>
    </source>
</evidence>
<gene>
    <name evidence="2" type="ORF">N0F65_005715</name>
</gene>
<reference evidence="2" key="1">
    <citation type="submission" date="2022-11" db="EMBL/GenBank/DDBJ databases">
        <authorList>
            <person name="Morgan W.R."/>
            <person name="Tartar A."/>
        </authorList>
    </citation>
    <scope>NUCLEOTIDE SEQUENCE</scope>
    <source>
        <strain evidence="2">ARSEF 373</strain>
    </source>
</reference>
<organism evidence="2 3">
    <name type="scientific">Lagenidium giganteum</name>
    <dbReference type="NCBI Taxonomy" id="4803"/>
    <lineage>
        <taxon>Eukaryota</taxon>
        <taxon>Sar</taxon>
        <taxon>Stramenopiles</taxon>
        <taxon>Oomycota</taxon>
        <taxon>Peronosporomycetes</taxon>
        <taxon>Pythiales</taxon>
        <taxon>Pythiaceae</taxon>
    </lineage>
</organism>
<dbReference type="AlphaFoldDB" id="A0AAV2ZCX5"/>
<sequence>MEGSTANRFGNAVDVCPAKQRPTRA</sequence>
<accession>A0AAV2ZCX5</accession>
<reference evidence="2" key="2">
    <citation type="journal article" date="2023" name="Microbiol Resour">
        <title>Decontamination and Annotation of the Draft Genome Sequence of the Oomycete Lagenidium giganteum ARSEF 373.</title>
        <authorList>
            <person name="Morgan W.R."/>
            <person name="Tartar A."/>
        </authorList>
    </citation>
    <scope>NUCLEOTIDE SEQUENCE</scope>
    <source>
        <strain evidence="2">ARSEF 373</strain>
    </source>
</reference>
<name>A0AAV2ZCX5_9STRA</name>
<proteinExistence type="predicted"/>